<dbReference type="InterPro" id="IPR018772">
    <property type="entry name" value="Transcription_activator_HlyU"/>
</dbReference>
<name>A0AAU8AGD6_9RHOB</name>
<dbReference type="RefSeq" id="WP_353472831.1">
    <property type="nucleotide sequence ID" value="NZ_CP123384.1"/>
</dbReference>
<organism evidence="1">
    <name type="scientific">Alloyangia sp. H15</name>
    <dbReference type="NCBI Taxonomy" id="3029062"/>
    <lineage>
        <taxon>Bacteria</taxon>
        <taxon>Pseudomonadati</taxon>
        <taxon>Pseudomonadota</taxon>
        <taxon>Alphaproteobacteria</taxon>
        <taxon>Rhodobacterales</taxon>
        <taxon>Roseobacteraceae</taxon>
        <taxon>Alloyangia</taxon>
    </lineage>
</organism>
<dbReference type="Pfam" id="PF10115">
    <property type="entry name" value="HlyU"/>
    <property type="match status" value="1"/>
</dbReference>
<gene>
    <name evidence="1" type="ORF">PVT71_02020</name>
</gene>
<dbReference type="EMBL" id="CP123384">
    <property type="protein sequence ID" value="XCC94007.1"/>
    <property type="molecule type" value="Genomic_DNA"/>
</dbReference>
<sequence length="95" mass="10517">MSFWSRLFGGGSSGPAKAEPQVEAVEYNGFRIYPAPQPAEGQYRVAARIEAEVDGETKVHQLIRADLIRDHGEAVEASLRKARQMIDEQGTRLFG</sequence>
<dbReference type="AlphaFoldDB" id="A0AAU8AGD6"/>
<proteinExistence type="predicted"/>
<accession>A0AAU8AGD6</accession>
<protein>
    <submittedName>
        <fullName evidence="1">HlyU family transcriptional regulator</fullName>
    </submittedName>
</protein>
<evidence type="ECO:0000313" key="1">
    <source>
        <dbReference type="EMBL" id="XCC94007.1"/>
    </source>
</evidence>
<reference evidence="1" key="1">
    <citation type="submission" date="2023-02" db="EMBL/GenBank/DDBJ databases">
        <title>Description and genomic characterization of Salipiger bruguierae sp. nov., isolated from the sediment of mangrove plant Bruguiera sexangula.</title>
        <authorList>
            <person name="Long M."/>
        </authorList>
    </citation>
    <scope>NUCLEOTIDE SEQUENCE</scope>
    <source>
        <strain evidence="1">H15</strain>
    </source>
</reference>